<dbReference type="Proteomes" id="UP000324222">
    <property type="component" value="Unassembled WGS sequence"/>
</dbReference>
<protein>
    <recommendedName>
        <fullName evidence="4">Secreted protein</fullName>
    </recommendedName>
</protein>
<keyword evidence="1" id="KW-0732">Signal</keyword>
<evidence type="ECO:0008006" key="4">
    <source>
        <dbReference type="Google" id="ProtNLM"/>
    </source>
</evidence>
<gene>
    <name evidence="2" type="ORF">E2C01_030778</name>
</gene>
<keyword evidence="3" id="KW-1185">Reference proteome</keyword>
<reference evidence="2 3" key="1">
    <citation type="submission" date="2019-05" db="EMBL/GenBank/DDBJ databases">
        <title>Another draft genome of Portunus trituberculatus and its Hox gene families provides insights of decapod evolution.</title>
        <authorList>
            <person name="Jeong J.-H."/>
            <person name="Song I."/>
            <person name="Kim S."/>
            <person name="Choi T."/>
            <person name="Kim D."/>
            <person name="Ryu S."/>
            <person name="Kim W."/>
        </authorList>
    </citation>
    <scope>NUCLEOTIDE SEQUENCE [LARGE SCALE GENOMIC DNA]</scope>
    <source>
        <tissue evidence="2">Muscle</tissue>
    </source>
</reference>
<evidence type="ECO:0000313" key="2">
    <source>
        <dbReference type="EMBL" id="MPC37304.1"/>
    </source>
</evidence>
<evidence type="ECO:0000256" key="1">
    <source>
        <dbReference type="SAM" id="SignalP"/>
    </source>
</evidence>
<feature type="chain" id="PRO_5023140122" description="Secreted protein" evidence="1">
    <location>
        <begin position="21"/>
        <end position="74"/>
    </location>
</feature>
<name>A0A5B7EYA8_PORTR</name>
<feature type="signal peptide" evidence="1">
    <location>
        <begin position="1"/>
        <end position="20"/>
    </location>
</feature>
<evidence type="ECO:0000313" key="3">
    <source>
        <dbReference type="Proteomes" id="UP000324222"/>
    </source>
</evidence>
<comment type="caution">
    <text evidence="2">The sequence shown here is derived from an EMBL/GenBank/DDBJ whole genome shotgun (WGS) entry which is preliminary data.</text>
</comment>
<sequence length="74" mass="8186">MVKSARSLLIMNILTTLTPAKTGLCPMRPLSHAMTSLLVQLCHLRSSLPSVYLGRCRTVVEEKVGEVVECQGMW</sequence>
<accession>A0A5B7EYA8</accession>
<proteinExistence type="predicted"/>
<dbReference type="EMBL" id="VSRR010003742">
    <property type="protein sequence ID" value="MPC37304.1"/>
    <property type="molecule type" value="Genomic_DNA"/>
</dbReference>
<dbReference type="AlphaFoldDB" id="A0A5B7EYA8"/>
<organism evidence="2 3">
    <name type="scientific">Portunus trituberculatus</name>
    <name type="common">Swimming crab</name>
    <name type="synonym">Neptunus trituberculatus</name>
    <dbReference type="NCBI Taxonomy" id="210409"/>
    <lineage>
        <taxon>Eukaryota</taxon>
        <taxon>Metazoa</taxon>
        <taxon>Ecdysozoa</taxon>
        <taxon>Arthropoda</taxon>
        <taxon>Crustacea</taxon>
        <taxon>Multicrustacea</taxon>
        <taxon>Malacostraca</taxon>
        <taxon>Eumalacostraca</taxon>
        <taxon>Eucarida</taxon>
        <taxon>Decapoda</taxon>
        <taxon>Pleocyemata</taxon>
        <taxon>Brachyura</taxon>
        <taxon>Eubrachyura</taxon>
        <taxon>Portunoidea</taxon>
        <taxon>Portunidae</taxon>
        <taxon>Portuninae</taxon>
        <taxon>Portunus</taxon>
    </lineage>
</organism>